<dbReference type="InterPro" id="IPR058240">
    <property type="entry name" value="rSAM_sf"/>
</dbReference>
<dbReference type="PANTHER" id="PTHR43273:SF3">
    <property type="entry name" value="ANAEROBIC SULFATASE-MATURATING ENZYME HOMOLOG ASLB-RELATED"/>
    <property type="match status" value="1"/>
</dbReference>
<keyword evidence="6" id="KW-0411">Iron-sulfur</keyword>
<feature type="domain" description="Radical SAM core" evidence="8">
    <location>
        <begin position="86"/>
        <end position="316"/>
    </location>
</feature>
<dbReference type="GO" id="GO:0016491">
    <property type="term" value="F:oxidoreductase activity"/>
    <property type="evidence" value="ECO:0007669"/>
    <property type="project" value="UniProtKB-KW"/>
</dbReference>
<dbReference type="InterPro" id="IPR000385">
    <property type="entry name" value="MoaA_NifB_PqqE_Fe-S-bd_CS"/>
</dbReference>
<evidence type="ECO:0000313" key="10">
    <source>
        <dbReference type="Proteomes" id="UP000324575"/>
    </source>
</evidence>
<accession>A0A5M8P5A2</accession>
<dbReference type="Pfam" id="PF04055">
    <property type="entry name" value="Radical_SAM"/>
    <property type="match status" value="1"/>
</dbReference>
<protein>
    <submittedName>
        <fullName evidence="9">Anaerobic sulfatase-maturating enzyme</fullName>
        <ecNumber evidence="9">1.8.98.-</ecNumber>
    </submittedName>
</protein>
<comment type="similarity">
    <text evidence="7">Belongs to the radical SAM superfamily. Anaerobic sulfatase-maturating enzyme family.</text>
</comment>
<evidence type="ECO:0000313" key="9">
    <source>
        <dbReference type="EMBL" id="KAA6303492.1"/>
    </source>
</evidence>
<evidence type="ECO:0000256" key="3">
    <source>
        <dbReference type="ARBA" id="ARBA00022691"/>
    </source>
</evidence>
<organism evidence="9 10">
    <name type="scientific">Candidatus Ordinivivax streblomastigis</name>
    <dbReference type="NCBI Taxonomy" id="2540710"/>
    <lineage>
        <taxon>Bacteria</taxon>
        <taxon>Pseudomonadati</taxon>
        <taxon>Bacteroidota</taxon>
        <taxon>Bacteroidia</taxon>
        <taxon>Bacteroidales</taxon>
        <taxon>Candidatus Ordinivivax</taxon>
    </lineage>
</organism>
<dbReference type="AlphaFoldDB" id="A0A5M8P5A2"/>
<keyword evidence="5" id="KW-0408">Iron</keyword>
<dbReference type="InterPro" id="IPR023867">
    <property type="entry name" value="Sulphatase_maturase_rSAM"/>
</dbReference>
<dbReference type="CDD" id="cd01335">
    <property type="entry name" value="Radical_SAM"/>
    <property type="match status" value="1"/>
</dbReference>
<evidence type="ECO:0000256" key="2">
    <source>
        <dbReference type="ARBA" id="ARBA00022485"/>
    </source>
</evidence>
<sequence length="459" mass="53672">MKFSKYVHFYPIADNTIGVYHSLLLETLFLEKKEVQNINTYFATNVLTDKQELKNTVEYLYQHYFIVESDEEDKDMYSKSVDLITQPIIENVFVIVTESCNFNCKYCFVNESVNSNRKDKLMTEDVAKATVALLQKTYEQEKSEFPKIITFFGGEPLLNFKIIKTFIEEIEHVKTLRYWPEDVKYSVVTNASLLTSNMIDFFKQNDFTLGISFDIDKDAHSERVDKNGNDTFNLVREKIDLCKEKEIQFTLSITITETLIKNRNKIIAEILSIKPHDISFNLLLPSKNQEQNNKYYEDATDFIIEMFQIFREHGIYEDRIMRKVKAFTENHLYLFDCCAAGGSQYVIAPKGEIGICHGFLNNRKYFSSSVFDENFNPNTNENFKYWRDRTPLLMEKCLDCECLGICGGGCPYAAEFAHGSIYELDERFCVHAKRLLRWLINDLFNITQINETVDNNRLN</sequence>
<keyword evidence="2" id="KW-0004">4Fe-4S</keyword>
<reference evidence="9 10" key="1">
    <citation type="submission" date="2019-03" db="EMBL/GenBank/DDBJ databases">
        <title>Single cell metagenomics reveals metabolic interactions within the superorganism composed of flagellate Streblomastix strix and complex community of Bacteroidetes bacteria on its surface.</title>
        <authorList>
            <person name="Treitli S.C."/>
            <person name="Kolisko M."/>
            <person name="Husnik F."/>
            <person name="Keeling P."/>
            <person name="Hampl V."/>
        </authorList>
    </citation>
    <scope>NUCLEOTIDE SEQUENCE [LARGE SCALE GENOMIC DNA]</scope>
    <source>
        <strain evidence="9">St1</strain>
    </source>
</reference>
<dbReference type="GO" id="GO:0051539">
    <property type="term" value="F:4 iron, 4 sulfur cluster binding"/>
    <property type="evidence" value="ECO:0007669"/>
    <property type="project" value="UniProtKB-KW"/>
</dbReference>
<dbReference type="EMBL" id="SNRX01000001">
    <property type="protein sequence ID" value="KAA6303492.1"/>
    <property type="molecule type" value="Genomic_DNA"/>
</dbReference>
<evidence type="ECO:0000256" key="5">
    <source>
        <dbReference type="ARBA" id="ARBA00023004"/>
    </source>
</evidence>
<gene>
    <name evidence="9" type="ORF">EZS26_000043</name>
</gene>
<dbReference type="PROSITE" id="PS51918">
    <property type="entry name" value="RADICAL_SAM"/>
    <property type="match status" value="1"/>
</dbReference>
<keyword evidence="9" id="KW-0560">Oxidoreductase</keyword>
<comment type="caution">
    <text evidence="9">The sequence shown here is derived from an EMBL/GenBank/DDBJ whole genome shotgun (WGS) entry which is preliminary data.</text>
</comment>
<dbReference type="InterPro" id="IPR013785">
    <property type="entry name" value="Aldolase_TIM"/>
</dbReference>
<evidence type="ECO:0000256" key="7">
    <source>
        <dbReference type="ARBA" id="ARBA00023601"/>
    </source>
</evidence>
<dbReference type="SFLD" id="SFLDG01386">
    <property type="entry name" value="main_SPASM_domain-containing"/>
    <property type="match status" value="1"/>
</dbReference>
<comment type="cofactor">
    <cofactor evidence="1">
        <name>[4Fe-4S] cluster</name>
        <dbReference type="ChEBI" id="CHEBI:49883"/>
    </cofactor>
</comment>
<evidence type="ECO:0000256" key="1">
    <source>
        <dbReference type="ARBA" id="ARBA00001966"/>
    </source>
</evidence>
<dbReference type="PROSITE" id="PS01305">
    <property type="entry name" value="MOAA_NIFB_PQQE"/>
    <property type="match status" value="1"/>
</dbReference>
<evidence type="ECO:0000256" key="6">
    <source>
        <dbReference type="ARBA" id="ARBA00023014"/>
    </source>
</evidence>
<dbReference type="InterPro" id="IPR007197">
    <property type="entry name" value="rSAM"/>
</dbReference>
<proteinExistence type="inferred from homology"/>
<dbReference type="EC" id="1.8.98.-" evidence="9"/>
<dbReference type="SFLD" id="SFLDG01384">
    <property type="entry name" value="thioether_bond_formation_requi"/>
    <property type="match status" value="1"/>
</dbReference>
<dbReference type="NCBIfam" id="TIGR04085">
    <property type="entry name" value="rSAM_more_4Fe4S"/>
    <property type="match status" value="1"/>
</dbReference>
<dbReference type="GO" id="GO:0046872">
    <property type="term" value="F:metal ion binding"/>
    <property type="evidence" value="ECO:0007669"/>
    <property type="project" value="UniProtKB-KW"/>
</dbReference>
<dbReference type="Gene3D" id="3.20.20.70">
    <property type="entry name" value="Aldolase class I"/>
    <property type="match status" value="1"/>
</dbReference>
<name>A0A5M8P5A2_9BACT</name>
<keyword evidence="4" id="KW-0479">Metal-binding</keyword>
<dbReference type="InterPro" id="IPR023885">
    <property type="entry name" value="4Fe4S-binding_SPASM_dom"/>
</dbReference>
<dbReference type="PANTHER" id="PTHR43273">
    <property type="entry name" value="ANAEROBIC SULFATASE-MATURATING ENZYME HOMOLOG ASLB-RELATED"/>
    <property type="match status" value="1"/>
</dbReference>
<dbReference type="SFLD" id="SFLDG01067">
    <property type="entry name" value="SPASM/twitch_domain_containing"/>
    <property type="match status" value="1"/>
</dbReference>
<dbReference type="SFLD" id="SFLDS00029">
    <property type="entry name" value="Radical_SAM"/>
    <property type="match status" value="1"/>
</dbReference>
<evidence type="ECO:0000259" key="8">
    <source>
        <dbReference type="PROSITE" id="PS51918"/>
    </source>
</evidence>
<evidence type="ECO:0000256" key="4">
    <source>
        <dbReference type="ARBA" id="ARBA00022723"/>
    </source>
</evidence>
<dbReference type="Proteomes" id="UP000324575">
    <property type="component" value="Unassembled WGS sequence"/>
</dbReference>
<keyword evidence="3" id="KW-0949">S-adenosyl-L-methionine</keyword>
<dbReference type="SUPFAM" id="SSF102114">
    <property type="entry name" value="Radical SAM enzymes"/>
    <property type="match status" value="1"/>
</dbReference>